<dbReference type="PANTHER" id="PTHR37691">
    <property type="entry name" value="BLR3518 PROTEIN"/>
    <property type="match status" value="1"/>
</dbReference>
<dbReference type="InterPro" id="IPR027396">
    <property type="entry name" value="DsrEFH-like"/>
</dbReference>
<evidence type="ECO:0000313" key="1">
    <source>
        <dbReference type="EMBL" id="KLU24075.1"/>
    </source>
</evidence>
<sequence>MTQEHSIAGTSVIEQFGKAHWIEDAVHVPDPCTTYQIVFSVSAPGKKPDAPHAGLERVARAVNLYSMSGVTPDRLRCVVVIHGEATASVLHDAPYQACNETPNPNARLIAALQAAGVEVSVCAQALIANGFTQDGLLPGVTRSLSALTTITVLQHDGYSLMPL</sequence>
<gene>
    <name evidence="1" type="ORF">EOS_21895</name>
</gene>
<evidence type="ECO:0000313" key="2">
    <source>
        <dbReference type="Proteomes" id="UP000035963"/>
    </source>
</evidence>
<accession>A0A0J1CTY9</accession>
<protein>
    <submittedName>
        <fullName evidence="1">Uncharacterized protein</fullName>
    </submittedName>
</protein>
<dbReference type="Pfam" id="PF02635">
    <property type="entry name" value="DsrE"/>
    <property type="match status" value="1"/>
</dbReference>
<comment type="caution">
    <text evidence="1">The sequence shown here is derived from an EMBL/GenBank/DDBJ whole genome shotgun (WGS) entry which is preliminary data.</text>
</comment>
<name>A0A0J1CTY9_9BURK</name>
<dbReference type="SUPFAM" id="SSF75169">
    <property type="entry name" value="DsrEFH-like"/>
    <property type="match status" value="1"/>
</dbReference>
<dbReference type="Gene3D" id="3.40.1260.10">
    <property type="entry name" value="DsrEFH-like"/>
    <property type="match status" value="1"/>
</dbReference>
<organism evidence="1 2">
    <name type="scientific">Caballeronia mineralivorans PML1(12)</name>
    <dbReference type="NCBI Taxonomy" id="908627"/>
    <lineage>
        <taxon>Bacteria</taxon>
        <taxon>Pseudomonadati</taxon>
        <taxon>Pseudomonadota</taxon>
        <taxon>Betaproteobacteria</taxon>
        <taxon>Burkholderiales</taxon>
        <taxon>Burkholderiaceae</taxon>
        <taxon>Caballeronia</taxon>
    </lineage>
</organism>
<proteinExistence type="predicted"/>
<keyword evidence="2" id="KW-1185">Reference proteome</keyword>
<dbReference type="OrthoDB" id="7206705at2"/>
<dbReference type="PATRIC" id="fig|908627.4.peg.4889"/>
<dbReference type="EMBL" id="AEJF01000135">
    <property type="protein sequence ID" value="KLU24075.1"/>
    <property type="molecule type" value="Genomic_DNA"/>
</dbReference>
<dbReference type="PANTHER" id="PTHR37691:SF1">
    <property type="entry name" value="BLR3518 PROTEIN"/>
    <property type="match status" value="1"/>
</dbReference>
<dbReference type="Proteomes" id="UP000035963">
    <property type="component" value="Unassembled WGS sequence"/>
</dbReference>
<reference evidence="1 2" key="1">
    <citation type="journal article" date="2015" name="Genome Announc.">
        <title>Draft Genome Sequence of Burkholderia sp. Strain PML1(12), an Ectomycorrhizosphere-Inhabiting Bacterium with Effective Mineral-Weathering Ability.</title>
        <authorList>
            <person name="Uroz S."/>
            <person name="Oger P."/>
        </authorList>
    </citation>
    <scope>NUCLEOTIDE SEQUENCE [LARGE SCALE GENOMIC DNA]</scope>
    <source>
        <strain evidence="2">PML1(12)</strain>
    </source>
</reference>
<dbReference type="AlphaFoldDB" id="A0A0J1CTY9"/>
<dbReference type="InterPro" id="IPR003787">
    <property type="entry name" value="Sulphur_relay_DsrE/F-like"/>
</dbReference>
<dbReference type="RefSeq" id="WP_047848800.1">
    <property type="nucleotide sequence ID" value="NZ_AEJF01000135.1"/>
</dbReference>